<dbReference type="KEGG" id="mgr:MGG_17146"/>
<evidence type="ECO:0000256" key="1">
    <source>
        <dbReference type="SAM" id="SignalP"/>
    </source>
</evidence>
<dbReference type="RefSeq" id="XP_003716889.1">
    <property type="nucleotide sequence ID" value="XM_003716841.1"/>
</dbReference>
<feature type="non-terminal residue" evidence="2">
    <location>
        <position position="69"/>
    </location>
</feature>
<dbReference type="EMBL" id="CM001234">
    <property type="protein sequence ID" value="EHA50570.1"/>
    <property type="molecule type" value="Genomic_DNA"/>
</dbReference>
<gene>
    <name evidence="2" type="ORF">MGG_17146</name>
</gene>
<feature type="signal peptide" evidence="1">
    <location>
        <begin position="1"/>
        <end position="24"/>
    </location>
</feature>
<sequence>MTRLPARFFLSLSLSLCYFFFLRTNIPRPTVEWWPHAHRLKYTRLMVGEAKAGKMCTQILRQAVMAGGC</sequence>
<accession>G4N5Z4</accession>
<dbReference type="Proteomes" id="UP000009058">
    <property type="component" value="Chromosome 4"/>
</dbReference>
<reference evidence="2 3" key="1">
    <citation type="journal article" date="2005" name="Nature">
        <title>The genome sequence of the rice blast fungus Magnaporthe grisea.</title>
        <authorList>
            <person name="Dean R.A."/>
            <person name="Talbot N.J."/>
            <person name="Ebbole D.J."/>
            <person name="Farman M.L."/>
            <person name="Mitchell T.K."/>
            <person name="Orbach M.J."/>
            <person name="Thon M."/>
            <person name="Kulkarni R."/>
            <person name="Xu J.R."/>
            <person name="Pan H."/>
            <person name="Read N.D."/>
            <person name="Lee Y.H."/>
            <person name="Carbone I."/>
            <person name="Brown D."/>
            <person name="Oh Y.Y."/>
            <person name="Donofrio N."/>
            <person name="Jeong J.S."/>
            <person name="Soanes D.M."/>
            <person name="Djonovic S."/>
            <person name="Kolomiets E."/>
            <person name="Rehmeyer C."/>
            <person name="Li W."/>
            <person name="Harding M."/>
            <person name="Kim S."/>
            <person name="Lebrun M.H."/>
            <person name="Bohnert H."/>
            <person name="Coughlan S."/>
            <person name="Butler J."/>
            <person name="Calvo S."/>
            <person name="Ma L.J."/>
            <person name="Nicol R."/>
            <person name="Purcell S."/>
            <person name="Nusbaum C."/>
            <person name="Galagan J.E."/>
            <person name="Birren B.W."/>
        </authorList>
    </citation>
    <scope>NUCLEOTIDE SEQUENCE [LARGE SCALE GENOMIC DNA]</scope>
    <source>
        <strain evidence="3">70-15 / ATCC MYA-4617 / FGSC 8958</strain>
    </source>
</reference>
<proteinExistence type="predicted"/>
<protein>
    <recommendedName>
        <fullName evidence="4">Secreted protein</fullName>
    </recommendedName>
</protein>
<name>G4N5Z4_PYRO7</name>
<keyword evidence="1" id="KW-0732">Signal</keyword>
<reference key="2">
    <citation type="submission" date="2011-05" db="EMBL/GenBank/DDBJ databases">
        <title>The Genome Sequence of Magnaporthe oryzae 70-15.</title>
        <authorList>
            <consortium name="The Broad Institute Genome Sequencing Platform"/>
            <person name="Ma L.-J."/>
            <person name="Dead R."/>
            <person name="Young S.K."/>
            <person name="Zeng Q."/>
            <person name="Gargeya S."/>
            <person name="Fitzgerald M."/>
            <person name="Haas B."/>
            <person name="Abouelleil A."/>
            <person name="Alvarado L."/>
            <person name="Arachchi H.M."/>
            <person name="Berlin A."/>
            <person name="Brown A."/>
            <person name="Chapman S.B."/>
            <person name="Chen Z."/>
            <person name="Dunbar C."/>
            <person name="Freedman E."/>
            <person name="Gearin G."/>
            <person name="Gellesch M."/>
            <person name="Goldberg J."/>
            <person name="Griggs A."/>
            <person name="Gujja S."/>
            <person name="Heiman D."/>
            <person name="Howarth C."/>
            <person name="Larson L."/>
            <person name="Lui A."/>
            <person name="MacDonald P.J.P."/>
            <person name="Mehta T."/>
            <person name="Montmayeur A."/>
            <person name="Murphy C."/>
            <person name="Neiman D."/>
            <person name="Pearson M."/>
            <person name="Priest M."/>
            <person name="Roberts A."/>
            <person name="Saif S."/>
            <person name="Shea T."/>
            <person name="Shenoy N."/>
            <person name="Sisk P."/>
            <person name="Stolte C."/>
            <person name="Sykes S."/>
            <person name="Yandava C."/>
            <person name="Wortman J."/>
            <person name="Nusbaum C."/>
            <person name="Birren B."/>
        </authorList>
    </citation>
    <scope>NUCLEOTIDE SEQUENCE</scope>
    <source>
        <strain>70-15</strain>
    </source>
</reference>
<keyword evidence="3" id="KW-1185">Reference proteome</keyword>
<dbReference type="AlphaFoldDB" id="G4N5Z4"/>
<organism evidence="2 3">
    <name type="scientific">Pyricularia oryzae (strain 70-15 / ATCC MYA-4617 / FGSC 8958)</name>
    <name type="common">Rice blast fungus</name>
    <name type="synonym">Magnaporthe oryzae</name>
    <dbReference type="NCBI Taxonomy" id="242507"/>
    <lineage>
        <taxon>Eukaryota</taxon>
        <taxon>Fungi</taxon>
        <taxon>Dikarya</taxon>
        <taxon>Ascomycota</taxon>
        <taxon>Pezizomycotina</taxon>
        <taxon>Sordariomycetes</taxon>
        <taxon>Sordariomycetidae</taxon>
        <taxon>Magnaporthales</taxon>
        <taxon>Pyriculariaceae</taxon>
        <taxon>Pyricularia</taxon>
    </lineage>
</organism>
<feature type="chain" id="PRO_5003466066" description="Secreted protein" evidence="1">
    <location>
        <begin position="25"/>
        <end position="69"/>
    </location>
</feature>
<dbReference type="InParanoid" id="G4N5Z4"/>
<evidence type="ECO:0008006" key="4">
    <source>
        <dbReference type="Google" id="ProtNLM"/>
    </source>
</evidence>
<evidence type="ECO:0000313" key="2">
    <source>
        <dbReference type="EMBL" id="EHA50570.1"/>
    </source>
</evidence>
<dbReference type="GeneID" id="12985475"/>
<dbReference type="OrthoDB" id="10355682at2759"/>
<evidence type="ECO:0000313" key="3">
    <source>
        <dbReference type="Proteomes" id="UP000009058"/>
    </source>
</evidence>
<dbReference type="VEuPathDB" id="FungiDB:MGG_17146"/>